<dbReference type="Proteomes" id="UP000053859">
    <property type="component" value="Unassembled WGS sequence"/>
</dbReference>
<proteinExistence type="predicted"/>
<feature type="region of interest" description="Disordered" evidence="1">
    <location>
        <begin position="60"/>
        <end position="91"/>
    </location>
</feature>
<protein>
    <submittedName>
        <fullName evidence="2">GD19049</fullName>
    </submittedName>
</protein>
<dbReference type="AlphaFoldDB" id="A0A0K8PUY9"/>
<accession>A0A0K8PUY9</accession>
<reference evidence="2" key="1">
    <citation type="journal article" date="2015" name="Genome Announc.">
        <title>Draft Genome Sequence of Thiostrepton-Producing Streptomyces azureus ATCC 14921.</title>
        <authorList>
            <person name="Sakihara K."/>
            <person name="Maeda J."/>
            <person name="Tashiro K."/>
            <person name="Fujino Y."/>
            <person name="Kuhara S."/>
            <person name="Ohshima T."/>
            <person name="Ogata S."/>
            <person name="Doi K."/>
        </authorList>
    </citation>
    <scope>NUCLEOTIDE SEQUENCE [LARGE SCALE GENOMIC DNA]</scope>
    <source>
        <strain evidence="2">ATCC14921</strain>
    </source>
</reference>
<dbReference type="EMBL" id="DF968385">
    <property type="protein sequence ID" value="GAP51760.1"/>
    <property type="molecule type" value="Genomic_DNA"/>
</dbReference>
<gene>
    <name evidence="2" type="ORF">SAZU_6633</name>
</gene>
<keyword evidence="3" id="KW-1185">Reference proteome</keyword>
<evidence type="ECO:0000313" key="3">
    <source>
        <dbReference type="Proteomes" id="UP000053859"/>
    </source>
</evidence>
<name>A0A0K8PUY9_STRAJ</name>
<organism evidence="2 3">
    <name type="scientific">Streptomyces azureus</name>
    <dbReference type="NCBI Taxonomy" id="146537"/>
    <lineage>
        <taxon>Bacteria</taxon>
        <taxon>Bacillati</taxon>
        <taxon>Actinomycetota</taxon>
        <taxon>Actinomycetes</taxon>
        <taxon>Kitasatosporales</taxon>
        <taxon>Streptomycetaceae</taxon>
        <taxon>Streptomyces</taxon>
    </lineage>
</organism>
<sequence>MVSDAEMVLGKASGSASVPAVLGGQELRFGVGTELGSQCAVRQLTGVHEIRSVATLQKSWNPSTRKSARGHKIVQPANPAEGIQSVRPQQY</sequence>
<evidence type="ECO:0000256" key="1">
    <source>
        <dbReference type="SAM" id="MobiDB-lite"/>
    </source>
</evidence>
<dbReference type="PATRIC" id="fig|146537.3.peg.6971"/>
<evidence type="ECO:0000313" key="2">
    <source>
        <dbReference type="EMBL" id="GAP51760.1"/>
    </source>
</evidence>